<sequence>MIKLYYFAALVDELGTAYEEIELPPKTATVADLLALLRARGGQWEKTFATGLMRITVNKRFAETGTPIADGDEIAFVSVRC</sequence>
<dbReference type="InterPro" id="IPR016155">
    <property type="entry name" value="Mopterin_synth/thiamin_S_b"/>
</dbReference>
<dbReference type="Gene3D" id="3.10.20.30">
    <property type="match status" value="1"/>
</dbReference>
<gene>
    <name evidence="1" type="ORF">V6E02_03955</name>
</gene>
<dbReference type="Pfam" id="PF02597">
    <property type="entry name" value="ThiS"/>
    <property type="match status" value="1"/>
</dbReference>
<dbReference type="InterPro" id="IPR012675">
    <property type="entry name" value="Beta-grasp_dom_sf"/>
</dbReference>
<dbReference type="Proteomes" id="UP001482231">
    <property type="component" value="Unassembled WGS sequence"/>
</dbReference>
<protein>
    <submittedName>
        <fullName evidence="1">MoaD/ThiS family protein</fullName>
    </submittedName>
</protein>
<name>A0ABV0ECH2_9BURK</name>
<evidence type="ECO:0000313" key="2">
    <source>
        <dbReference type="Proteomes" id="UP001482231"/>
    </source>
</evidence>
<dbReference type="RefSeq" id="WP_347307372.1">
    <property type="nucleotide sequence ID" value="NZ_JBAJEX010000002.1"/>
</dbReference>
<organism evidence="1 2">
    <name type="scientific">Thiobacter aerophilum</name>
    <dbReference type="NCBI Taxonomy" id="3121275"/>
    <lineage>
        <taxon>Bacteria</taxon>
        <taxon>Pseudomonadati</taxon>
        <taxon>Pseudomonadota</taxon>
        <taxon>Betaproteobacteria</taxon>
        <taxon>Burkholderiales</taxon>
        <taxon>Thiobacteraceae</taxon>
        <taxon>Thiobacter</taxon>
    </lineage>
</organism>
<evidence type="ECO:0000313" key="1">
    <source>
        <dbReference type="EMBL" id="MEO1766365.1"/>
    </source>
</evidence>
<reference evidence="1 2" key="1">
    <citation type="submission" date="2024-02" db="EMBL/GenBank/DDBJ databases">
        <title>New thermophilic sulfur-oxidizing bacteria from a hot springs of the Uzon caldera (Kamchatka, Russia).</title>
        <authorList>
            <person name="Dukat A.M."/>
            <person name="Elcheninov A.G."/>
            <person name="Frolov E.N."/>
        </authorList>
    </citation>
    <scope>NUCLEOTIDE SEQUENCE [LARGE SCALE GENOMIC DNA]</scope>
    <source>
        <strain evidence="1 2">AK1</strain>
    </source>
</reference>
<comment type="caution">
    <text evidence="1">The sequence shown here is derived from an EMBL/GenBank/DDBJ whole genome shotgun (WGS) entry which is preliminary data.</text>
</comment>
<proteinExistence type="predicted"/>
<dbReference type="InterPro" id="IPR003749">
    <property type="entry name" value="ThiS/MoaD-like"/>
</dbReference>
<dbReference type="CDD" id="cd00754">
    <property type="entry name" value="Ubl_MoaD"/>
    <property type="match status" value="1"/>
</dbReference>
<keyword evidence="2" id="KW-1185">Reference proteome</keyword>
<dbReference type="EMBL" id="JBAJEX010000002">
    <property type="protein sequence ID" value="MEO1766365.1"/>
    <property type="molecule type" value="Genomic_DNA"/>
</dbReference>
<accession>A0ABV0ECH2</accession>
<dbReference type="SUPFAM" id="SSF54285">
    <property type="entry name" value="MoaD/ThiS"/>
    <property type="match status" value="1"/>
</dbReference>